<dbReference type="CDD" id="cd00845">
    <property type="entry name" value="MPP_UshA_N_like"/>
    <property type="match status" value="1"/>
</dbReference>
<name>A0A328X1F8_9FLAO</name>
<keyword evidence="5" id="KW-1185">Reference proteome</keyword>
<organism evidence="4 5">
    <name type="scientific">Flavobacterium lacus</name>
    <dbReference type="NCBI Taxonomy" id="1353778"/>
    <lineage>
        <taxon>Bacteria</taxon>
        <taxon>Pseudomonadati</taxon>
        <taxon>Bacteroidota</taxon>
        <taxon>Flavobacteriia</taxon>
        <taxon>Flavobacteriales</taxon>
        <taxon>Flavobacteriaceae</taxon>
        <taxon>Flavobacterium</taxon>
    </lineage>
</organism>
<comment type="caution">
    <text evidence="4">The sequence shown here is derived from an EMBL/GenBank/DDBJ whole genome shotgun (WGS) entry which is preliminary data.</text>
</comment>
<comment type="similarity">
    <text evidence="1 2">Belongs to the 5'-nucleotidase family.</text>
</comment>
<dbReference type="PROSITE" id="PS00785">
    <property type="entry name" value="5_NUCLEOTIDASE_1"/>
    <property type="match status" value="1"/>
</dbReference>
<sequence>MWWKLRQLNELLLIKTKGMKRRDFIKNTVAGSTLVGLGGLPLTGFSQPKTKQLTILHTNDVHSHIDPFPADHPKNPNMGGIVKRAVLIEKIRQENPNVLLLDAGDSFQGTPYFNYYGGELEFKLMSKLGYDATTIGNHEFDNGIDGLAAQMQHAQFEVLSANYDFKNTVMLPFVKPYKVFHKNGIKVGVFGLGVELAGLVDKKMYKETIYNDPVEIAADSVKKLKLEEKCDLIICLSHLGYAYKNDPDKISDAKLATLTKDIDLIIGGHTHTFLDKPTILKNSENKDVLVNQVGCYGINLGRIDFYFDTDSSVVSKGKAIIV</sequence>
<dbReference type="PANTHER" id="PTHR11575:SF24">
    <property type="entry name" value="5'-NUCLEOTIDASE"/>
    <property type="match status" value="1"/>
</dbReference>
<dbReference type="SUPFAM" id="SSF56300">
    <property type="entry name" value="Metallo-dependent phosphatases"/>
    <property type="match status" value="1"/>
</dbReference>
<feature type="domain" description="Calcineurin-like phosphoesterase" evidence="3">
    <location>
        <begin position="53"/>
        <end position="272"/>
    </location>
</feature>
<dbReference type="Gene3D" id="3.60.21.10">
    <property type="match status" value="1"/>
</dbReference>
<dbReference type="PROSITE" id="PS00786">
    <property type="entry name" value="5_NUCLEOTIDASE_2"/>
    <property type="match status" value="1"/>
</dbReference>
<evidence type="ECO:0000256" key="2">
    <source>
        <dbReference type="RuleBase" id="RU362119"/>
    </source>
</evidence>
<evidence type="ECO:0000259" key="3">
    <source>
        <dbReference type="Pfam" id="PF00149"/>
    </source>
</evidence>
<dbReference type="Pfam" id="PF00149">
    <property type="entry name" value="Metallophos"/>
    <property type="match status" value="1"/>
</dbReference>
<gene>
    <name evidence="4" type="ORF">B0I10_104190</name>
</gene>
<dbReference type="Proteomes" id="UP000249518">
    <property type="component" value="Unassembled WGS sequence"/>
</dbReference>
<dbReference type="EMBL" id="QLSV01000004">
    <property type="protein sequence ID" value="RAR49049.1"/>
    <property type="molecule type" value="Genomic_DNA"/>
</dbReference>
<proteinExistence type="inferred from homology"/>
<dbReference type="GO" id="GO:0016788">
    <property type="term" value="F:hydrolase activity, acting on ester bonds"/>
    <property type="evidence" value="ECO:0007669"/>
    <property type="project" value="InterPro"/>
</dbReference>
<protein>
    <submittedName>
        <fullName evidence="4">5'-nucleotidase</fullName>
    </submittedName>
</protein>
<keyword evidence="2" id="KW-0547">Nucleotide-binding</keyword>
<dbReference type="GO" id="GO:0000166">
    <property type="term" value="F:nucleotide binding"/>
    <property type="evidence" value="ECO:0007669"/>
    <property type="project" value="UniProtKB-KW"/>
</dbReference>
<evidence type="ECO:0000313" key="4">
    <source>
        <dbReference type="EMBL" id="RAR49049.1"/>
    </source>
</evidence>
<dbReference type="InterPro" id="IPR004843">
    <property type="entry name" value="Calcineurin-like_PHP"/>
</dbReference>
<evidence type="ECO:0000256" key="1">
    <source>
        <dbReference type="ARBA" id="ARBA00006654"/>
    </source>
</evidence>
<reference evidence="4 5" key="1">
    <citation type="submission" date="2018-06" db="EMBL/GenBank/DDBJ databases">
        <title>Genomic Encyclopedia of Type Strains, Phase III (KMG-III): the genomes of soil and plant-associated and newly described type strains.</title>
        <authorList>
            <person name="Whitman W."/>
        </authorList>
    </citation>
    <scope>NUCLEOTIDE SEQUENCE [LARGE SCALE GENOMIC DNA]</scope>
    <source>
        <strain evidence="4 5">CGMCC 1.12504</strain>
    </source>
</reference>
<dbReference type="InterPro" id="IPR006179">
    <property type="entry name" value="5_nucleotidase/apyrase"/>
</dbReference>
<dbReference type="GO" id="GO:0009166">
    <property type="term" value="P:nucleotide catabolic process"/>
    <property type="evidence" value="ECO:0007669"/>
    <property type="project" value="InterPro"/>
</dbReference>
<evidence type="ECO:0000313" key="5">
    <source>
        <dbReference type="Proteomes" id="UP000249518"/>
    </source>
</evidence>
<accession>A0A328X1F8</accession>
<dbReference type="AlphaFoldDB" id="A0A328X1F8"/>
<dbReference type="PRINTS" id="PR01607">
    <property type="entry name" value="APYRASEFAMLY"/>
</dbReference>
<dbReference type="PANTHER" id="PTHR11575">
    <property type="entry name" value="5'-NUCLEOTIDASE-RELATED"/>
    <property type="match status" value="1"/>
</dbReference>
<dbReference type="InterPro" id="IPR006146">
    <property type="entry name" value="5'-Nucleotdase_CS"/>
</dbReference>
<dbReference type="InterPro" id="IPR029052">
    <property type="entry name" value="Metallo-depent_PP-like"/>
</dbReference>
<keyword evidence="2" id="KW-0378">Hydrolase</keyword>
<dbReference type="GO" id="GO:0046872">
    <property type="term" value="F:metal ion binding"/>
    <property type="evidence" value="ECO:0007669"/>
    <property type="project" value="InterPro"/>
</dbReference>